<organism evidence="2 3">
    <name type="scientific">Venturia inaequalis</name>
    <name type="common">Apple scab fungus</name>
    <dbReference type="NCBI Taxonomy" id="5025"/>
    <lineage>
        <taxon>Eukaryota</taxon>
        <taxon>Fungi</taxon>
        <taxon>Dikarya</taxon>
        <taxon>Ascomycota</taxon>
        <taxon>Pezizomycotina</taxon>
        <taxon>Dothideomycetes</taxon>
        <taxon>Pleosporomycetidae</taxon>
        <taxon>Venturiales</taxon>
        <taxon>Venturiaceae</taxon>
        <taxon>Venturia</taxon>
    </lineage>
</organism>
<feature type="compositionally biased region" description="Basic and acidic residues" evidence="1">
    <location>
        <begin position="53"/>
        <end position="71"/>
    </location>
</feature>
<evidence type="ECO:0000313" key="2">
    <source>
        <dbReference type="EMBL" id="KAE9990806.1"/>
    </source>
</evidence>
<evidence type="ECO:0000256" key="1">
    <source>
        <dbReference type="SAM" id="MobiDB-lite"/>
    </source>
</evidence>
<feature type="region of interest" description="Disordered" evidence="1">
    <location>
        <begin position="326"/>
        <end position="368"/>
    </location>
</feature>
<gene>
    <name evidence="2" type="ORF">EG327_000953</name>
</gene>
<protein>
    <submittedName>
        <fullName evidence="2">Uncharacterized protein</fullName>
    </submittedName>
</protein>
<feature type="compositionally biased region" description="Polar residues" evidence="1">
    <location>
        <begin position="214"/>
        <end position="223"/>
    </location>
</feature>
<reference evidence="2 3" key="1">
    <citation type="submission" date="2019-07" db="EMBL/GenBank/DDBJ databases">
        <title>Venturia inaequalis Genome Resource.</title>
        <authorList>
            <person name="Lichtner F.J."/>
        </authorList>
    </citation>
    <scope>NUCLEOTIDE SEQUENCE [LARGE SCALE GENOMIC DNA]</scope>
    <source>
        <strain evidence="2 3">DMI_063113</strain>
    </source>
</reference>
<dbReference type="AlphaFoldDB" id="A0A8H3ZG28"/>
<dbReference type="EMBL" id="WNWR01000121">
    <property type="protein sequence ID" value="KAE9990806.1"/>
    <property type="molecule type" value="Genomic_DNA"/>
</dbReference>
<feature type="compositionally biased region" description="Basic and acidic residues" evidence="1">
    <location>
        <begin position="81"/>
        <end position="92"/>
    </location>
</feature>
<dbReference type="Proteomes" id="UP000490939">
    <property type="component" value="Unassembled WGS sequence"/>
</dbReference>
<proteinExistence type="predicted"/>
<feature type="region of interest" description="Disordered" evidence="1">
    <location>
        <begin position="1"/>
        <end position="97"/>
    </location>
</feature>
<feature type="compositionally biased region" description="Basic and acidic residues" evidence="1">
    <location>
        <begin position="280"/>
        <end position="294"/>
    </location>
</feature>
<feature type="compositionally biased region" description="Basic and acidic residues" evidence="1">
    <location>
        <begin position="1"/>
        <end position="12"/>
    </location>
</feature>
<accession>A0A8H3ZG28</accession>
<evidence type="ECO:0000313" key="3">
    <source>
        <dbReference type="Proteomes" id="UP000490939"/>
    </source>
</evidence>
<name>A0A8H3ZG28_VENIN</name>
<comment type="caution">
    <text evidence="2">The sequence shown here is derived from an EMBL/GenBank/DDBJ whole genome shotgun (WGS) entry which is preliminary data.</text>
</comment>
<keyword evidence="3" id="KW-1185">Reference proteome</keyword>
<feature type="region of interest" description="Disordered" evidence="1">
    <location>
        <begin position="206"/>
        <end position="295"/>
    </location>
</feature>
<sequence length="430" mass="50101">MKTEGDPFDERMPGQSNRESQRLRSGIVKTEYDSADEILPPPRSSVHGHAKHHDFLRPNKQTETKKTETKRTGSRVQLTQEQERRRLREPTPRKLANPQLPRLSYKEAIMPCADGSTPKDQEWLKRCVRCGYLRTKNHFNCEQCARRCQHCKTFDHIGLECPGHGQSDGWHERALWSHWGRNNYQWHYCQGEDRDDHSEADCDVGAEDKEAETEQPQIYQATPQKGRKNDRSRSPMIIRNFSSQNGRESSHTRQRSLSPRRERERPQRPSATQSQLLEVRGYESTHARTPRDARGYQTYLEKPTSYSLTGMANKHTERSAFDYASPAQNTAERGTMPPPVARHSRPVTEMPDLRNRLPPPMPTPTATSTNLVNVQMTTEQAARWYSEQAGMKRKSREEIEEEDREVEIQRLLHLSSAFKMEQEKKRRRFE</sequence>